<name>A0A2D3V0C8_9PEZI</name>
<evidence type="ECO:0000313" key="3">
    <source>
        <dbReference type="EMBL" id="CZT22826.1"/>
    </source>
</evidence>
<organism evidence="3 4">
    <name type="scientific">Ramularia collo-cygni</name>
    <dbReference type="NCBI Taxonomy" id="112498"/>
    <lineage>
        <taxon>Eukaryota</taxon>
        <taxon>Fungi</taxon>
        <taxon>Dikarya</taxon>
        <taxon>Ascomycota</taxon>
        <taxon>Pezizomycotina</taxon>
        <taxon>Dothideomycetes</taxon>
        <taxon>Dothideomycetidae</taxon>
        <taxon>Mycosphaerellales</taxon>
        <taxon>Mycosphaerellaceae</taxon>
        <taxon>Ramularia</taxon>
    </lineage>
</organism>
<keyword evidence="1" id="KW-0472">Membrane</keyword>
<dbReference type="Proteomes" id="UP000225277">
    <property type="component" value="Unassembled WGS sequence"/>
</dbReference>
<evidence type="ECO:0000313" key="4">
    <source>
        <dbReference type="Proteomes" id="UP000225277"/>
    </source>
</evidence>
<dbReference type="OrthoDB" id="5553410at2759"/>
<dbReference type="InterPro" id="IPR019595">
    <property type="entry name" value="DUF2470"/>
</dbReference>
<evidence type="ECO:0000256" key="1">
    <source>
        <dbReference type="SAM" id="Phobius"/>
    </source>
</evidence>
<feature type="transmembrane region" description="Helical" evidence="1">
    <location>
        <begin position="103"/>
        <end position="124"/>
    </location>
</feature>
<dbReference type="Gene3D" id="3.20.180.10">
    <property type="entry name" value="PNP-oxidase-like"/>
    <property type="match status" value="1"/>
</dbReference>
<dbReference type="AlphaFoldDB" id="A0A2D3V0C8"/>
<protein>
    <submittedName>
        <fullName evidence="3">Related to integral membrane protein</fullName>
    </submittedName>
</protein>
<reference evidence="3 4" key="1">
    <citation type="submission" date="2016-03" db="EMBL/GenBank/DDBJ databases">
        <authorList>
            <person name="Ploux O."/>
        </authorList>
    </citation>
    <scope>NUCLEOTIDE SEQUENCE [LARGE SCALE GENOMIC DNA]</scope>
    <source>
        <strain evidence="3 4">URUG2</strain>
    </source>
</reference>
<accession>A0A2D3V0C8</accession>
<gene>
    <name evidence="3" type="ORF">RCC_08532</name>
</gene>
<dbReference type="Pfam" id="PF10615">
    <property type="entry name" value="DUF2470"/>
    <property type="match status" value="1"/>
</dbReference>
<sequence>MAEISPEDQAAKSRIVKHMNQDHHDSIIRYLQHFSNLSIWTASSGRLQDMDLTSLTLTCKNKTYRIPFTPPLKSYREARERVVQLDKECRKALGQSDVTVKSYIVPTGYHAIPFLVVLATFIAYSQRGWFAPGQIVERILGSGFANFSWMIQPKLLAGLIVIHGGEMLYFAAVKLKRHSVNMRSSAWWLWTASTFIEGQFAYKRFDAHVKAIREKQKH</sequence>
<dbReference type="EMBL" id="FJUY01000014">
    <property type="protein sequence ID" value="CZT22826.1"/>
    <property type="molecule type" value="Genomic_DNA"/>
</dbReference>
<proteinExistence type="predicted"/>
<evidence type="ECO:0000259" key="2">
    <source>
        <dbReference type="Pfam" id="PF10615"/>
    </source>
</evidence>
<dbReference type="PANTHER" id="PTHR37783">
    <property type="entry name" value="MEMBRANE PROTEIN, PUTATIVE (AFU_ORTHOLOGUE AFUA_1G04315)-RELATED"/>
    <property type="match status" value="1"/>
</dbReference>
<feature type="transmembrane region" description="Helical" evidence="1">
    <location>
        <begin position="155"/>
        <end position="173"/>
    </location>
</feature>
<dbReference type="GeneID" id="35603622"/>
<keyword evidence="4" id="KW-1185">Reference proteome</keyword>
<dbReference type="InterPro" id="IPR037119">
    <property type="entry name" value="Haem_oxidase_HugZ-like_sf"/>
</dbReference>
<dbReference type="PANTHER" id="PTHR37783:SF1">
    <property type="entry name" value="MEMBRANE PROTEIN, PUTATIVE (AFU_ORTHOLOGUE AFUA_1G04315)-RELATED"/>
    <property type="match status" value="1"/>
</dbReference>
<dbReference type="SUPFAM" id="SSF50475">
    <property type="entry name" value="FMN-binding split barrel"/>
    <property type="match status" value="1"/>
</dbReference>
<dbReference type="RefSeq" id="XP_023629550.1">
    <property type="nucleotide sequence ID" value="XM_023773782.1"/>
</dbReference>
<keyword evidence="1" id="KW-0812">Transmembrane</keyword>
<keyword evidence="1" id="KW-1133">Transmembrane helix</keyword>
<feature type="domain" description="DUF2470" evidence="2">
    <location>
        <begin position="12"/>
        <end position="85"/>
    </location>
</feature>